<evidence type="ECO:0000256" key="3">
    <source>
        <dbReference type="ARBA" id="ARBA00012438"/>
    </source>
</evidence>
<dbReference type="Pfam" id="PF02518">
    <property type="entry name" value="HATPase_c"/>
    <property type="match status" value="1"/>
</dbReference>
<dbReference type="EMBL" id="PENI01000019">
    <property type="protein sequence ID" value="RMB82956.1"/>
    <property type="molecule type" value="Genomic_DNA"/>
</dbReference>
<keyword evidence="4" id="KW-0597">Phosphoprotein</keyword>
<dbReference type="InterPro" id="IPR005467">
    <property type="entry name" value="His_kinase_dom"/>
</dbReference>
<evidence type="ECO:0000256" key="11">
    <source>
        <dbReference type="SAM" id="MobiDB-lite"/>
    </source>
</evidence>
<dbReference type="PANTHER" id="PTHR45436">
    <property type="entry name" value="SENSOR HISTIDINE KINASE YKOH"/>
    <property type="match status" value="1"/>
</dbReference>
<dbReference type="RefSeq" id="WP_121892320.1">
    <property type="nucleotide sequence ID" value="NZ_PENI01000019.1"/>
</dbReference>
<dbReference type="SMART" id="SM00388">
    <property type="entry name" value="HisKA"/>
    <property type="match status" value="1"/>
</dbReference>
<dbReference type="InterPro" id="IPR004358">
    <property type="entry name" value="Sig_transdc_His_kin-like_C"/>
</dbReference>
<feature type="region of interest" description="Disordered" evidence="11">
    <location>
        <begin position="505"/>
        <end position="534"/>
    </location>
</feature>
<evidence type="ECO:0000256" key="7">
    <source>
        <dbReference type="ARBA" id="ARBA00022777"/>
    </source>
</evidence>
<evidence type="ECO:0000313" key="15">
    <source>
        <dbReference type="Proteomes" id="UP000270471"/>
    </source>
</evidence>
<gene>
    <name evidence="14" type="ORF">CTZ28_26870</name>
</gene>
<proteinExistence type="predicted"/>
<organism evidence="14 15">
    <name type="scientific">Streptomyces shenzhenensis</name>
    <dbReference type="NCBI Taxonomy" id="943815"/>
    <lineage>
        <taxon>Bacteria</taxon>
        <taxon>Bacillati</taxon>
        <taxon>Actinomycetota</taxon>
        <taxon>Actinomycetes</taxon>
        <taxon>Kitasatosporales</taxon>
        <taxon>Streptomycetaceae</taxon>
        <taxon>Streptomyces</taxon>
    </lineage>
</organism>
<dbReference type="Gene3D" id="3.30.565.10">
    <property type="entry name" value="Histidine kinase-like ATPase, C-terminal domain"/>
    <property type="match status" value="1"/>
</dbReference>
<dbReference type="InterPro" id="IPR003661">
    <property type="entry name" value="HisK_dim/P_dom"/>
</dbReference>
<evidence type="ECO:0000256" key="9">
    <source>
        <dbReference type="ARBA" id="ARBA00023012"/>
    </source>
</evidence>
<dbReference type="InterPro" id="IPR036097">
    <property type="entry name" value="HisK_dim/P_sf"/>
</dbReference>
<dbReference type="PROSITE" id="PS50885">
    <property type="entry name" value="HAMP"/>
    <property type="match status" value="1"/>
</dbReference>
<feature type="domain" description="Histidine kinase" evidence="12">
    <location>
        <begin position="293"/>
        <end position="509"/>
    </location>
</feature>
<keyword evidence="15" id="KW-1185">Reference proteome</keyword>
<feature type="domain" description="HAMP" evidence="13">
    <location>
        <begin position="209"/>
        <end position="271"/>
    </location>
</feature>
<dbReference type="PRINTS" id="PR00344">
    <property type="entry name" value="BCTRLSENSOR"/>
</dbReference>
<dbReference type="InterPro" id="IPR003594">
    <property type="entry name" value="HATPase_dom"/>
</dbReference>
<comment type="subcellular location">
    <subcellularLocation>
        <location evidence="2">Cell membrane</location>
    </subcellularLocation>
</comment>
<sequence>MTRDTLGTPPSGRSLGTRLLVVVIAAMVCLTTASAVATAVAQRARLLGDLDDRLTAAAERGVAGAARHPERAGDLSFLGDGGRPEGLLAARLDTDGTILTAAVTARTGGAASDGDADPAGAAGVAPRDLTGVQRAALGGIAADGSPHTRTVPGLGTYRLLALDAAGIRVLTGLPMDDVLATLRDLVTAEVVIAGTGLTVACGACAVVVRRRLRPLRQVAAAADAISRAPFDSGRPTGPTRVPEQETGPAGETARIGVALHRLVDRAAAAHAERLRAEERVRRSDERMRRFLADASHELRTPLAAIVGYAELMSDGSGRVPPELAWRRVTAESARMTGLVEELLLLARLDEGRPLESAEVDLAELVAEAVRAARAAGDGHLWRLELHPDAPALVVGDATRLGQMVARLLANARGHTPVGTTVVVSVATTPTHCVVRVRDDGPGIPPDLLPVVFEPFTRADPSRTRAGGAAGGSGLGLAIAAAVVTAHGGRITVESTPGRTEFTAELPRRRPVGPAKDPGRPVRAPSGGEVAARAM</sequence>
<keyword evidence="10" id="KW-0472">Membrane</keyword>
<evidence type="ECO:0000256" key="10">
    <source>
        <dbReference type="ARBA" id="ARBA00023136"/>
    </source>
</evidence>
<dbReference type="Gene3D" id="1.10.287.130">
    <property type="match status" value="1"/>
</dbReference>
<keyword evidence="8" id="KW-1133">Transmembrane helix</keyword>
<protein>
    <recommendedName>
        <fullName evidence="3">histidine kinase</fullName>
        <ecNumber evidence="3">2.7.13.3</ecNumber>
    </recommendedName>
</protein>
<feature type="region of interest" description="Disordered" evidence="11">
    <location>
        <begin position="229"/>
        <end position="250"/>
    </location>
</feature>
<dbReference type="PROSITE" id="PS50109">
    <property type="entry name" value="HIS_KIN"/>
    <property type="match status" value="1"/>
</dbReference>
<evidence type="ECO:0000256" key="4">
    <source>
        <dbReference type="ARBA" id="ARBA00022553"/>
    </source>
</evidence>
<dbReference type="InterPro" id="IPR003660">
    <property type="entry name" value="HAMP_dom"/>
</dbReference>
<comment type="caution">
    <text evidence="14">The sequence shown here is derived from an EMBL/GenBank/DDBJ whole genome shotgun (WGS) entry which is preliminary data.</text>
</comment>
<dbReference type="InterPro" id="IPR036890">
    <property type="entry name" value="HATPase_C_sf"/>
</dbReference>
<keyword evidence="6" id="KW-0812">Transmembrane</keyword>
<evidence type="ECO:0000256" key="6">
    <source>
        <dbReference type="ARBA" id="ARBA00022692"/>
    </source>
</evidence>
<evidence type="ECO:0000313" key="14">
    <source>
        <dbReference type="EMBL" id="RMB82956.1"/>
    </source>
</evidence>
<dbReference type="SUPFAM" id="SSF55874">
    <property type="entry name" value="ATPase domain of HSP90 chaperone/DNA topoisomerase II/histidine kinase"/>
    <property type="match status" value="1"/>
</dbReference>
<dbReference type="FunFam" id="1.10.287.130:FF:000001">
    <property type="entry name" value="Two-component sensor histidine kinase"/>
    <property type="match status" value="1"/>
</dbReference>
<evidence type="ECO:0000256" key="8">
    <source>
        <dbReference type="ARBA" id="ARBA00022989"/>
    </source>
</evidence>
<evidence type="ECO:0000256" key="1">
    <source>
        <dbReference type="ARBA" id="ARBA00000085"/>
    </source>
</evidence>
<accession>A0A3M0ILN7</accession>
<dbReference type="PANTHER" id="PTHR45436:SF5">
    <property type="entry name" value="SENSOR HISTIDINE KINASE TRCS"/>
    <property type="match status" value="1"/>
</dbReference>
<dbReference type="InterPro" id="IPR050428">
    <property type="entry name" value="TCS_sensor_his_kinase"/>
</dbReference>
<dbReference type="CDD" id="cd00075">
    <property type="entry name" value="HATPase"/>
    <property type="match status" value="1"/>
</dbReference>
<name>A0A3M0ILN7_9ACTN</name>
<dbReference type="SMART" id="SM00387">
    <property type="entry name" value="HATPase_c"/>
    <property type="match status" value="1"/>
</dbReference>
<comment type="catalytic activity">
    <reaction evidence="1">
        <text>ATP + protein L-histidine = ADP + protein N-phospho-L-histidine.</text>
        <dbReference type="EC" id="2.7.13.3"/>
    </reaction>
</comment>
<dbReference type="SUPFAM" id="SSF47384">
    <property type="entry name" value="Homodimeric domain of signal transducing histidine kinase"/>
    <property type="match status" value="1"/>
</dbReference>
<evidence type="ECO:0000256" key="5">
    <source>
        <dbReference type="ARBA" id="ARBA00022679"/>
    </source>
</evidence>
<dbReference type="EC" id="2.7.13.3" evidence="3"/>
<reference evidence="14 15" key="1">
    <citation type="submission" date="2017-11" db="EMBL/GenBank/DDBJ databases">
        <title>Draft genome of actinobacteria isolated from guarana (Paullinia cupana (Mart.) Ducke.</title>
        <authorList>
            <person name="Siqueira K.A."/>
            <person name="Liotti R.G."/>
            <person name="Mendes T.A.O."/>
            <person name="Soares M.A."/>
        </authorList>
    </citation>
    <scope>NUCLEOTIDE SEQUENCE [LARGE SCALE GENOMIC DNA]</scope>
    <source>
        <strain evidence="14 15">193</strain>
    </source>
</reference>
<dbReference type="GO" id="GO:0005886">
    <property type="term" value="C:plasma membrane"/>
    <property type="evidence" value="ECO:0007669"/>
    <property type="project" value="UniProtKB-SubCell"/>
</dbReference>
<evidence type="ECO:0000256" key="2">
    <source>
        <dbReference type="ARBA" id="ARBA00004236"/>
    </source>
</evidence>
<dbReference type="GO" id="GO:0000155">
    <property type="term" value="F:phosphorelay sensor kinase activity"/>
    <property type="evidence" value="ECO:0007669"/>
    <property type="project" value="InterPro"/>
</dbReference>
<dbReference type="Pfam" id="PF00512">
    <property type="entry name" value="HisKA"/>
    <property type="match status" value="1"/>
</dbReference>
<dbReference type="OrthoDB" id="9786919at2"/>
<evidence type="ECO:0000259" key="13">
    <source>
        <dbReference type="PROSITE" id="PS50885"/>
    </source>
</evidence>
<evidence type="ECO:0000259" key="12">
    <source>
        <dbReference type="PROSITE" id="PS50109"/>
    </source>
</evidence>
<keyword evidence="7 14" id="KW-0418">Kinase</keyword>
<keyword evidence="9" id="KW-0902">Two-component regulatory system</keyword>
<keyword evidence="5" id="KW-0808">Transferase</keyword>
<dbReference type="AlphaFoldDB" id="A0A3M0ILN7"/>
<dbReference type="Proteomes" id="UP000270471">
    <property type="component" value="Unassembled WGS sequence"/>
</dbReference>
<dbReference type="CDD" id="cd00082">
    <property type="entry name" value="HisKA"/>
    <property type="match status" value="1"/>
</dbReference>